<name>E7QQX7_HALPU</name>
<accession>E7QQX7</accession>
<dbReference type="EMBL" id="AEMG01000004">
    <property type="protein sequence ID" value="EFW93391.1"/>
    <property type="molecule type" value="Genomic_DNA"/>
</dbReference>
<reference evidence="3 4" key="1">
    <citation type="journal article" date="2014" name="ISME J.">
        <title>Trehalose/2-sulfotrehalose biosynthesis and glycine-betaine uptake are widely spread mechanisms for osmoadaptation in the Halobacteriales.</title>
        <authorList>
            <person name="Youssef N.H."/>
            <person name="Savage-Ashlock K.N."/>
            <person name="McCully A.L."/>
            <person name="Luedtke B."/>
            <person name="Shaw E.I."/>
            <person name="Hoff W.D."/>
            <person name="Elshahed M.S."/>
        </authorList>
    </citation>
    <scope>NUCLEOTIDE SEQUENCE [LARGE SCALE GENOMIC DNA]</scope>
    <source>
        <strain evidence="3 4">DX253</strain>
    </source>
</reference>
<feature type="transmembrane region" description="Helical" evidence="2">
    <location>
        <begin position="2071"/>
        <end position="2088"/>
    </location>
</feature>
<dbReference type="eggNOG" id="arCOG04500">
    <property type="taxonomic scope" value="Archaea"/>
</dbReference>
<feature type="region of interest" description="Disordered" evidence="1">
    <location>
        <begin position="1412"/>
        <end position="1433"/>
    </location>
</feature>
<feature type="compositionally biased region" description="Gly residues" evidence="1">
    <location>
        <begin position="1713"/>
        <end position="1755"/>
    </location>
</feature>
<feature type="compositionally biased region" description="Polar residues" evidence="1">
    <location>
        <begin position="1325"/>
        <end position="1343"/>
    </location>
</feature>
<evidence type="ECO:0000256" key="2">
    <source>
        <dbReference type="SAM" id="Phobius"/>
    </source>
</evidence>
<dbReference type="InterPro" id="IPR017868">
    <property type="entry name" value="Filamin/ABP280_repeat-like"/>
</dbReference>
<dbReference type="Proteomes" id="UP000003751">
    <property type="component" value="Unassembled WGS sequence"/>
</dbReference>
<dbReference type="PROSITE" id="PS50194">
    <property type="entry name" value="FILAMIN_REPEAT"/>
    <property type="match status" value="1"/>
</dbReference>
<gene>
    <name evidence="3" type="ORF">ZOD2009_05987</name>
</gene>
<keyword evidence="2" id="KW-0812">Transmembrane</keyword>
<dbReference type="STRING" id="797209.GCA_000376445_01311"/>
<dbReference type="eggNOG" id="arCOG10954">
    <property type="taxonomic scope" value="Archaea"/>
</dbReference>
<feature type="region of interest" description="Disordered" evidence="1">
    <location>
        <begin position="1317"/>
        <end position="1343"/>
    </location>
</feature>
<dbReference type="InterPro" id="IPR013783">
    <property type="entry name" value="Ig-like_fold"/>
</dbReference>
<protein>
    <submittedName>
        <fullName evidence="3">GLUG domain protein</fullName>
    </submittedName>
</protein>
<dbReference type="Gene3D" id="2.60.40.10">
    <property type="entry name" value="Immunoglobulins"/>
    <property type="match status" value="3"/>
</dbReference>
<feature type="compositionally biased region" description="Low complexity" evidence="1">
    <location>
        <begin position="2029"/>
        <end position="2042"/>
    </location>
</feature>
<evidence type="ECO:0000256" key="1">
    <source>
        <dbReference type="SAM" id="MobiDB-lite"/>
    </source>
</evidence>
<evidence type="ECO:0000313" key="4">
    <source>
        <dbReference type="Proteomes" id="UP000003751"/>
    </source>
</evidence>
<dbReference type="eggNOG" id="arCOG02508">
    <property type="taxonomic scope" value="Archaea"/>
</dbReference>
<feature type="compositionally biased region" description="Polar residues" evidence="1">
    <location>
        <begin position="1508"/>
        <end position="1532"/>
    </location>
</feature>
<dbReference type="InterPro" id="IPR026453">
    <property type="entry name" value="PGF_pre_PGF"/>
</dbReference>
<feature type="region of interest" description="Disordered" evidence="1">
    <location>
        <begin position="1504"/>
        <end position="1532"/>
    </location>
</feature>
<organism evidence="3 4">
    <name type="scientific">Haladaptatus paucihalophilus DX253</name>
    <dbReference type="NCBI Taxonomy" id="797209"/>
    <lineage>
        <taxon>Archaea</taxon>
        <taxon>Methanobacteriati</taxon>
        <taxon>Methanobacteriota</taxon>
        <taxon>Stenosarchaea group</taxon>
        <taxon>Halobacteria</taxon>
        <taxon>Halobacteriales</taxon>
        <taxon>Haladaptataceae</taxon>
        <taxon>Haladaptatus</taxon>
    </lineage>
</organism>
<feature type="region of interest" description="Disordered" evidence="1">
    <location>
        <begin position="1707"/>
        <end position="1789"/>
    </location>
</feature>
<dbReference type="PATRIC" id="fig|797209.4.peg.1192"/>
<sequence>MIAPSESFGYYTVGLSGDHYIYVVLDENGDGFYNATEQYMNVSVSTSDNSFNDRFPAGKTAGLDGTYDVYAVSDNSFPDKTLDAGDNLTSGTPAQVTIDGSAPWVSDVNLTNPSGQTLEFSFTTNEQLNGTSVSLTGPEPTTTFTKGDFTETNDSGTYTYTVSYAGASDGDYTADVTLANDTVGNDAATNQSASALTDSVTVDTVPPGLQSIETEVGSTTAVLTFNESVVDEGGNALTAGDLQFTDGNGGGATSISSVSHTAGSDTATVTFDAAVSATDLGNDTIAPNASRVYDPYGNAAVTAAKSLRDTVGPNAPTGASASDINASNQGDYTVSVTLPDDHEAGTVQLSLDGGAVTNSTTVAAESDADSSGETVTFGNLDASGLAEGSISIGATFTDYGGNSNAAPGLASVTKDTGLPGVVDASISNAPIGTYDTGTQQTVTVAFDEALNQSISPTVEITNLNRTYAVSGGFDDATTWTGTVTIADDDEQRTATIAVSNATDTVGNVMTPDGSNTFQVDSTGPAKPDSTAAGNVTRSNRTDYNVTVTFVTNSQADEVSVKVTDGTTAVVSNRSITPGTETVTVTGIDVSSLDDGAITATALALDGGYANTEGYAAPTTVTKDTKRPSASSITIGDGEINDADAGTARTVTVTFDEAMNRSVSPTVAVTDLNRTYTVSGGFDSDTTWTGTVTIADDDETTTGNVTVSGAADSIGNGLVAATHAFSVDTETPTITGFGVTHTGGGTVAVSFNASESLDAASVALDTPSGTTTLGSFTESGSGPYEYTATYSSGGDGSYTATLDAARDAAGNDGATGQSDGVTVDTTPPTFGNPTPEGATVTDNESVLSVDIADATGSVDGGSIRVTVDDANGTKLAAVGTAHGGVSFGGGTLTIDPTGAGIRLADGGVNVTVSANDTAGNGNATEFSFVVDTTAPTFADPVPTGTVTDNRTAINVDIADATTNVDEGSIRVTLSNASGQLFGGGTATDGVSFGGGTLTIDPTGTGIPTLPNGTVTVNVSANDTVGNEGTTGYAFGVDVPPYISGFAATKAGGMDVDVSFDSTDQLDAVGVAVSGAESGTLTTSDFTATPDGTGGYTYAATYTGRTDGNYTFELVTADDGRTDGATGQTETVLVDDTAPAVTLSAPDGGATVRGGEAIPIEWTATDSVSVDTVSIAYSTDGGGNWTTVRSDTANDGTEDWTIPAVDSGSVSVRVSATDTSGNVGSDASDATFAIDSTAPTVGNYTVTNPGGQDVTVTFDADERLATISAAVSGSESGTLTRADFSETATGSGTYTYAATYAGSSDGNYTATLNVAADDAGNDGASGQSESADVDTTTPSLSNFRLTNPSGRNLTVAFDSDEPLGTLEVAISGAESATLTLADFSRSGTTYTATYRSGADGNYTATLNAAADGAGNDGASGETDGIGIDTTPPTISNVSVSNPTRQEVRLRFDSSERLSAVRVTVSGAETATLTRSNPSANGGTYVVTYTGSVDGTYTATLDQALDDAGNDGSSGESGTVTVDATPPSVSTVNATNPAGNEIRVRIESSEQLSSLDVAISGAENETLTLADFAENDTTYTASYDGSSDGQYDVTLVGFADTADNEGTAGQTDSVTLQARPPTISNFVATNPADRRVVVGFDSSDHLSAATVTIGGAENATLTLPDFTENGTSYTATYNGSVDGTYTATLDQALDDAGNDGSSGEVASVTINTTRTGTGGNGTGGGDGGGGGSGGNGSDGSGGSGNDGGGNGSSPGTGSGSDSTGTDADAHDPKLSVDVTRGTNETTNVSVRNADANQRVGVAFGNETGSNGVNLSRLNLTVERPMDYSLTVNASAARLGDASDFGGHAVGFVEVDHSVRDADIDGAGLTFRIDTRRFEETGMDATEAVVYRYHGGRWNALDTSVVGRDGGEYVLRADSPGLSVFAVGLRDADLLSVTGASLSKPSAAVGAPVTASATITNRGNWLANDSLAVTANGTTLAARTVTIPAGETVTVTFDVTRDHPGTYGIAIDDVSAGTVAFSRAADENRETSRTTTTDVGTTKETSTATLRATPGTTEKAFDAGTTRQTGGGPNGWLFAGLAVVAVLVALLVRRVR</sequence>
<dbReference type="OrthoDB" id="270500at2157"/>
<comment type="caution">
    <text evidence="3">The sequence shown here is derived from an EMBL/GenBank/DDBJ whole genome shotgun (WGS) entry which is preliminary data.</text>
</comment>
<proteinExistence type="predicted"/>
<evidence type="ECO:0000313" key="3">
    <source>
        <dbReference type="EMBL" id="EFW93391.1"/>
    </source>
</evidence>
<feature type="region of interest" description="Disordered" evidence="1">
    <location>
        <begin position="810"/>
        <end position="836"/>
    </location>
</feature>
<dbReference type="NCBIfam" id="TIGR04213">
    <property type="entry name" value="PGF_pre_PGF"/>
    <property type="match status" value="1"/>
</dbReference>
<dbReference type="Pfam" id="PF17957">
    <property type="entry name" value="Big_7"/>
    <property type="match status" value="1"/>
</dbReference>
<feature type="compositionally biased region" description="Polar residues" evidence="1">
    <location>
        <begin position="1777"/>
        <end position="1787"/>
    </location>
</feature>
<keyword evidence="2" id="KW-1133">Transmembrane helix</keyword>
<keyword evidence="2" id="KW-0472">Membrane</keyword>
<feature type="compositionally biased region" description="Polar residues" evidence="1">
    <location>
        <begin position="816"/>
        <end position="831"/>
    </location>
</feature>
<feature type="region of interest" description="Disordered" evidence="1">
    <location>
        <begin position="2021"/>
        <end position="2042"/>
    </location>
</feature>
<dbReference type="eggNOG" id="arCOG02540">
    <property type="taxonomic scope" value="Archaea"/>
</dbReference>